<dbReference type="Proteomes" id="UP000431533">
    <property type="component" value="Unassembled WGS sequence"/>
</dbReference>
<dbReference type="GO" id="GO:0005774">
    <property type="term" value="C:vacuolar membrane"/>
    <property type="evidence" value="ECO:0007669"/>
    <property type="project" value="UniProtKB-SubCell"/>
</dbReference>
<feature type="transmembrane region" description="Helical" evidence="8">
    <location>
        <begin position="38"/>
        <end position="60"/>
    </location>
</feature>
<feature type="transmembrane region" description="Helical" evidence="8">
    <location>
        <begin position="155"/>
        <end position="175"/>
    </location>
</feature>
<evidence type="ECO:0000313" key="10">
    <source>
        <dbReference type="Proteomes" id="UP000431533"/>
    </source>
</evidence>
<feature type="transmembrane region" description="Helical" evidence="8">
    <location>
        <begin position="384"/>
        <end position="403"/>
    </location>
</feature>
<evidence type="ECO:0000313" key="9">
    <source>
        <dbReference type="EMBL" id="TVY24092.1"/>
    </source>
</evidence>
<keyword evidence="5" id="KW-0029">Amino-acid transport</keyword>
<evidence type="ECO:0000256" key="4">
    <source>
        <dbReference type="ARBA" id="ARBA00022692"/>
    </source>
</evidence>
<dbReference type="InterPro" id="IPR003492">
    <property type="entry name" value="Battenin_disease_Cln3"/>
</dbReference>
<dbReference type="PRINTS" id="PR01315">
    <property type="entry name" value="BATTENIN"/>
</dbReference>
<keyword evidence="6 8" id="KW-1133">Transmembrane helix</keyword>
<sequence>MVSPSSSGLLPLPGTPGSSWALYKARFKGLFEGADNSVLIAFWLFGLINNVSYVIILTGALDLVGASTPKSLVLLLDVLPSFLTKLFAPYFIHRIPYHIRILSFTALSATGMFLIALTPSSVPIKLFGVALASLSSGGGELSFLGLTHYYGPFSLAAWGSGTGGAGLVGAGLYVFLTGTLGLSVRTSLLTCACLPFIMLIAFFLILPLAPLRRASRMREYSEIPTEEQSRDYDGEDISHLPIDAASQSLLAPGPSIAAEAYSTLSPRARSPLRKQHKSTLLTNLHRAKLLVIPYMLPLLLVYIAEYTINQGISPTLLFDLPSTPFTSFRQFYPTYTLTYQLGVFVARSSTPFIRLHSLYLPSLLQCANLVILLTQSLYAYIPSVYIILALIFWEGLLGGAVYVNTFAEIMQNVPEEEREFSLGATSVSDSAGICIAGFIGMVLEGFLCERQTVTYEGETLKYITLASIYNEIITMAPEDPEPNALITLHSNEKPATTSSGNKAERGNNTTFDLQKAFCRATIQNLEDGYSCPSHYSRFRRELLWILWQYC</sequence>
<evidence type="ECO:0000256" key="8">
    <source>
        <dbReference type="RuleBase" id="RU361113"/>
    </source>
</evidence>
<name>A0A8H8QWF8_9HELO</name>
<dbReference type="InterPro" id="IPR036259">
    <property type="entry name" value="MFS_trans_sf"/>
</dbReference>
<keyword evidence="4 8" id="KW-0812">Transmembrane</keyword>
<evidence type="ECO:0000256" key="5">
    <source>
        <dbReference type="ARBA" id="ARBA00022970"/>
    </source>
</evidence>
<evidence type="ECO:0000256" key="6">
    <source>
        <dbReference type="ARBA" id="ARBA00022989"/>
    </source>
</evidence>
<dbReference type="Gene3D" id="1.20.1250.20">
    <property type="entry name" value="MFS general substrate transporter like domains"/>
    <property type="match status" value="1"/>
</dbReference>
<reference evidence="9 10" key="1">
    <citation type="submission" date="2018-05" db="EMBL/GenBank/DDBJ databases">
        <title>Genome sequencing and assembly of the regulated plant pathogen Lachnellula willkommii and related sister species for the development of diagnostic species identification markers.</title>
        <authorList>
            <person name="Giroux E."/>
            <person name="Bilodeau G."/>
        </authorList>
    </citation>
    <scope>NUCLEOTIDE SEQUENCE [LARGE SCALE GENOMIC DNA]</scope>
    <source>
        <strain evidence="9 10">CBS 185.66</strain>
    </source>
</reference>
<feature type="transmembrane region" description="Helical" evidence="8">
    <location>
        <begin position="124"/>
        <end position="143"/>
    </location>
</feature>
<feature type="transmembrane region" description="Helical" evidence="8">
    <location>
        <begin position="358"/>
        <end position="378"/>
    </location>
</feature>
<dbReference type="PANTHER" id="PTHR10981:SF0">
    <property type="entry name" value="BATTENIN"/>
    <property type="match status" value="1"/>
</dbReference>
<keyword evidence="7 8" id="KW-0472">Membrane</keyword>
<feature type="transmembrane region" description="Helical" evidence="8">
    <location>
        <begin position="187"/>
        <end position="209"/>
    </location>
</feature>
<dbReference type="PANTHER" id="PTHR10981">
    <property type="entry name" value="BATTENIN"/>
    <property type="match status" value="1"/>
</dbReference>
<keyword evidence="10" id="KW-1185">Reference proteome</keyword>
<proteinExistence type="inferred from homology"/>
<evidence type="ECO:0000256" key="7">
    <source>
        <dbReference type="ARBA" id="ARBA00023136"/>
    </source>
</evidence>
<dbReference type="GO" id="GO:0012505">
    <property type="term" value="C:endomembrane system"/>
    <property type="evidence" value="ECO:0007669"/>
    <property type="project" value="UniProtKB-SubCell"/>
</dbReference>
<dbReference type="Pfam" id="PF02487">
    <property type="entry name" value="CLN3"/>
    <property type="match status" value="1"/>
</dbReference>
<dbReference type="GO" id="GO:0051453">
    <property type="term" value="P:regulation of intracellular pH"/>
    <property type="evidence" value="ECO:0007669"/>
    <property type="project" value="TreeGrafter"/>
</dbReference>
<gene>
    <name evidence="9" type="primary">BTN1</name>
    <name evidence="9" type="ORF">LHYA1_G007978</name>
</gene>
<evidence type="ECO:0000256" key="3">
    <source>
        <dbReference type="ARBA" id="ARBA00022448"/>
    </source>
</evidence>
<dbReference type="GeneID" id="41988176"/>
<protein>
    <recommendedName>
        <fullName evidence="8">Protein BTN</fullName>
    </recommendedName>
</protein>
<evidence type="ECO:0000256" key="2">
    <source>
        <dbReference type="ARBA" id="ARBA00007467"/>
    </source>
</evidence>
<comment type="similarity">
    <text evidence="2 8">Belongs to the battenin family.</text>
</comment>
<keyword evidence="3" id="KW-0813">Transport</keyword>
<comment type="subcellular location">
    <subcellularLocation>
        <location evidence="1">Endomembrane system</location>
        <topology evidence="1">Multi-pass membrane protein</topology>
    </subcellularLocation>
    <subcellularLocation>
        <location evidence="8">Vacuole membrane</location>
        <topology evidence="8">Multi-pass membrane protein</topology>
    </subcellularLocation>
</comment>
<keyword evidence="8" id="KW-0926">Vacuole</keyword>
<feature type="transmembrane region" description="Helical" evidence="8">
    <location>
        <begin position="99"/>
        <end position="118"/>
    </location>
</feature>
<accession>A0A8H8QWF8</accession>
<dbReference type="AlphaFoldDB" id="A0A8H8QWF8"/>
<organism evidence="9 10">
    <name type="scientific">Lachnellula hyalina</name>
    <dbReference type="NCBI Taxonomy" id="1316788"/>
    <lineage>
        <taxon>Eukaryota</taxon>
        <taxon>Fungi</taxon>
        <taxon>Dikarya</taxon>
        <taxon>Ascomycota</taxon>
        <taxon>Pezizomycotina</taxon>
        <taxon>Leotiomycetes</taxon>
        <taxon>Helotiales</taxon>
        <taxon>Lachnaceae</taxon>
        <taxon>Lachnellula</taxon>
    </lineage>
</organism>
<dbReference type="EMBL" id="QGMH01000146">
    <property type="protein sequence ID" value="TVY24092.1"/>
    <property type="molecule type" value="Genomic_DNA"/>
</dbReference>
<dbReference type="OrthoDB" id="5965864at2759"/>
<comment type="caution">
    <text evidence="9">The sequence shown here is derived from an EMBL/GenBank/DDBJ whole genome shotgun (WGS) entry which is preliminary data.</text>
</comment>
<feature type="transmembrane region" description="Helical" evidence="8">
    <location>
        <begin position="289"/>
        <end position="308"/>
    </location>
</feature>
<dbReference type="RefSeq" id="XP_031002880.1">
    <property type="nucleotide sequence ID" value="XM_031152901.1"/>
</dbReference>
<evidence type="ECO:0000256" key="1">
    <source>
        <dbReference type="ARBA" id="ARBA00004127"/>
    </source>
</evidence>
<dbReference type="SUPFAM" id="SSF103473">
    <property type="entry name" value="MFS general substrate transporter"/>
    <property type="match status" value="1"/>
</dbReference>
<dbReference type="GO" id="GO:0006865">
    <property type="term" value="P:amino acid transport"/>
    <property type="evidence" value="ECO:0007669"/>
    <property type="project" value="UniProtKB-KW"/>
</dbReference>